<reference evidence="1" key="1">
    <citation type="journal article" date="2021" name="Proc. Natl. Acad. Sci. U.S.A.">
        <title>A Catalog of Tens of Thousands of Viruses from Human Metagenomes Reveals Hidden Associations with Chronic Diseases.</title>
        <authorList>
            <person name="Tisza M.J."/>
            <person name="Buck C.B."/>
        </authorList>
    </citation>
    <scope>NUCLEOTIDE SEQUENCE</scope>
    <source>
        <strain evidence="1">CtYcY12</strain>
    </source>
</reference>
<sequence>MNRGAYLPPIWGRMTFTPSLRKKTHAKRR</sequence>
<proteinExistence type="predicted"/>
<accession>A0A8S5TTY1</accession>
<organism evidence="1">
    <name type="scientific">Siphoviridae sp. ctYcY12</name>
    <dbReference type="NCBI Taxonomy" id="2825550"/>
    <lineage>
        <taxon>Viruses</taxon>
        <taxon>Duplodnaviria</taxon>
        <taxon>Heunggongvirae</taxon>
        <taxon>Uroviricota</taxon>
        <taxon>Caudoviricetes</taxon>
    </lineage>
</organism>
<evidence type="ECO:0000313" key="1">
    <source>
        <dbReference type="EMBL" id="DAF85668.1"/>
    </source>
</evidence>
<name>A0A8S5TTY1_9CAUD</name>
<dbReference type="EMBL" id="BK015928">
    <property type="protein sequence ID" value="DAF85668.1"/>
    <property type="molecule type" value="Genomic_DNA"/>
</dbReference>
<protein>
    <submittedName>
        <fullName evidence="1">Uncharacterized protein</fullName>
    </submittedName>
</protein>